<gene>
    <name evidence="1" type="ORF">VA613_07300</name>
</gene>
<organism evidence="1 2">
    <name type="scientific">Thiobacillus sedimenti</name>
    <dbReference type="NCBI Taxonomy" id="3110231"/>
    <lineage>
        <taxon>Bacteria</taxon>
        <taxon>Pseudomonadati</taxon>
        <taxon>Pseudomonadota</taxon>
        <taxon>Betaproteobacteria</taxon>
        <taxon>Nitrosomonadales</taxon>
        <taxon>Thiobacillaceae</taxon>
        <taxon>Thiobacillus</taxon>
    </lineage>
</organism>
<protein>
    <submittedName>
        <fullName evidence="1">Uncharacterized protein</fullName>
    </submittedName>
</protein>
<reference evidence="1 2" key="1">
    <citation type="submission" date="2023-12" db="EMBL/GenBank/DDBJ databases">
        <title>Thiobacillus sedimentum sp. nov., a chemolithoautotrophic sulfur-oxidizing bacterium isolated from freshwater sediment.</title>
        <authorList>
            <person name="Luo J."/>
            <person name="Dai C."/>
        </authorList>
    </citation>
    <scope>NUCLEOTIDE SEQUENCE [LARGE SCALE GENOMIC DNA]</scope>
    <source>
        <strain evidence="1 2">SCUT-2</strain>
    </source>
</reference>
<accession>A0ABZ1CMP7</accession>
<dbReference type="EMBL" id="CP141769">
    <property type="protein sequence ID" value="WRS40678.1"/>
    <property type="molecule type" value="Genomic_DNA"/>
</dbReference>
<sequence>MWSGAADFHALLASYQALFREQEALIRQRGHDDRHRFILAIPVADRPPHLKACLESLYQVCTLFGYGGQTAGTWDRITVVVSEDSRDAANIRRHQALVEEYRQKGLQVVHFGLDEQYDLLHALPAPQRERLGHLLTTQPREHFSRKGQAANRNLCYLKFLQLTEDRDNTLYYLVDSDESLCVNRQTAAGEEVVHALPYFHAIDRIFRSTDTLMLTGKMVGDPPVSPSVMAANFLDDVTAFFTRLAGLRGDAACSFHGLPAEQPGDAAYHDLAKLFGFENQPATFAYSCRLHGAHDHRACLADFAARLDAFFFGEHLTRRTWFGYGKGFTELSPARTVYPGNTIVNYAGLKYIIPFGHLRLRMSGPTAGRLIAAEIGPRFASANLPNLHRRTTEAGFADDFRPGVELARQGIDLSDEFERQFFGDLMLFSTEELVRRADVNRPFAKDLIEAVVGAKETELLALYQQKHDAIVEKNRQLQRLVFEAGHWWLSAAPLAEALQQVRAFIDNIDRNFGEHAPAWRQIQSAAHRAERKQQIVEALMDYRAERDAWDSLF</sequence>
<keyword evidence="2" id="KW-1185">Reference proteome</keyword>
<dbReference type="RefSeq" id="WP_324781192.1">
    <property type="nucleotide sequence ID" value="NZ_CP141769.1"/>
</dbReference>
<name>A0ABZ1CMP7_9PROT</name>
<proteinExistence type="predicted"/>
<dbReference type="Proteomes" id="UP001334732">
    <property type="component" value="Chromosome"/>
</dbReference>
<evidence type="ECO:0000313" key="1">
    <source>
        <dbReference type="EMBL" id="WRS40678.1"/>
    </source>
</evidence>
<evidence type="ECO:0000313" key="2">
    <source>
        <dbReference type="Proteomes" id="UP001334732"/>
    </source>
</evidence>